<dbReference type="GO" id="GO:0003677">
    <property type="term" value="F:DNA binding"/>
    <property type="evidence" value="ECO:0007669"/>
    <property type="project" value="UniProtKB-KW"/>
</dbReference>
<sequence>MNVFGFRSCIHIKRLEVESFHGQAASMATIFSKPLTKTDIAKRLAIPAVALKLLPNFEDSHGVCIQAKDHGSFFWSFECSIRRYGHPRPVLACRNWLAFVRFWDLKVGDTIHLYREHDDSLELSSRLWFKRLVEDCADSKDGHMSGSQVVAPGLARAV</sequence>
<dbReference type="InterPro" id="IPR015300">
    <property type="entry name" value="DNA-bd_pseudobarrel_sf"/>
</dbReference>
<reference evidence="6 7" key="1">
    <citation type="journal article" date="2020" name="Mol. Plant">
        <title>The Chromosome-Based Rubber Tree Genome Provides New Insights into Spurge Genome Evolution and Rubber Biosynthesis.</title>
        <authorList>
            <person name="Liu J."/>
            <person name="Shi C."/>
            <person name="Shi C.C."/>
            <person name="Li W."/>
            <person name="Zhang Q.J."/>
            <person name="Zhang Y."/>
            <person name="Li K."/>
            <person name="Lu H.F."/>
            <person name="Shi C."/>
            <person name="Zhu S.T."/>
            <person name="Xiao Z.Y."/>
            <person name="Nan H."/>
            <person name="Yue Y."/>
            <person name="Zhu X.G."/>
            <person name="Wu Y."/>
            <person name="Hong X.N."/>
            <person name="Fan G.Y."/>
            <person name="Tong Y."/>
            <person name="Zhang D."/>
            <person name="Mao C.L."/>
            <person name="Liu Y.L."/>
            <person name="Hao S.J."/>
            <person name="Liu W.Q."/>
            <person name="Lv M.Q."/>
            <person name="Zhang H.B."/>
            <person name="Liu Y."/>
            <person name="Hu-Tang G.R."/>
            <person name="Wang J.P."/>
            <person name="Wang J.H."/>
            <person name="Sun Y.H."/>
            <person name="Ni S.B."/>
            <person name="Chen W.B."/>
            <person name="Zhang X.C."/>
            <person name="Jiao Y.N."/>
            <person name="Eichler E.E."/>
            <person name="Li G.H."/>
            <person name="Liu X."/>
            <person name="Gao L.Z."/>
        </authorList>
    </citation>
    <scope>NUCLEOTIDE SEQUENCE [LARGE SCALE GENOMIC DNA]</scope>
    <source>
        <strain evidence="7">cv. GT1</strain>
        <tissue evidence="6">Leaf</tissue>
    </source>
</reference>
<comment type="subcellular location">
    <subcellularLocation>
        <location evidence="1">Nucleus</location>
    </subcellularLocation>
</comment>
<evidence type="ECO:0000313" key="6">
    <source>
        <dbReference type="EMBL" id="KAF2319933.1"/>
    </source>
</evidence>
<dbReference type="SUPFAM" id="SSF101936">
    <property type="entry name" value="DNA-binding pseudobarrel domain"/>
    <property type="match status" value="1"/>
</dbReference>
<gene>
    <name evidence="6" type="ORF">GH714_020678</name>
</gene>
<keyword evidence="2" id="KW-0805">Transcription regulation</keyword>
<evidence type="ECO:0008006" key="8">
    <source>
        <dbReference type="Google" id="ProtNLM"/>
    </source>
</evidence>
<dbReference type="Gene3D" id="2.40.330.10">
    <property type="entry name" value="DNA-binding pseudobarrel domain"/>
    <property type="match status" value="1"/>
</dbReference>
<dbReference type="GO" id="GO:0005634">
    <property type="term" value="C:nucleus"/>
    <property type="evidence" value="ECO:0007669"/>
    <property type="project" value="UniProtKB-SubCell"/>
</dbReference>
<evidence type="ECO:0000256" key="1">
    <source>
        <dbReference type="ARBA" id="ARBA00004123"/>
    </source>
</evidence>
<evidence type="ECO:0000256" key="4">
    <source>
        <dbReference type="ARBA" id="ARBA00023163"/>
    </source>
</evidence>
<evidence type="ECO:0000256" key="3">
    <source>
        <dbReference type="ARBA" id="ARBA00023125"/>
    </source>
</evidence>
<dbReference type="AlphaFoldDB" id="A0A6A6N603"/>
<keyword evidence="5" id="KW-0539">Nucleus</keyword>
<protein>
    <recommendedName>
        <fullName evidence="8">TF-B3 domain-containing protein</fullName>
    </recommendedName>
</protein>
<evidence type="ECO:0000256" key="2">
    <source>
        <dbReference type="ARBA" id="ARBA00023015"/>
    </source>
</evidence>
<evidence type="ECO:0000313" key="7">
    <source>
        <dbReference type="Proteomes" id="UP000467840"/>
    </source>
</evidence>
<dbReference type="Proteomes" id="UP000467840">
    <property type="component" value="Chromosome 10"/>
</dbReference>
<evidence type="ECO:0000256" key="5">
    <source>
        <dbReference type="ARBA" id="ARBA00023242"/>
    </source>
</evidence>
<dbReference type="EMBL" id="JAAGAX010000003">
    <property type="protein sequence ID" value="KAF2319933.1"/>
    <property type="molecule type" value="Genomic_DNA"/>
</dbReference>
<keyword evidence="7" id="KW-1185">Reference proteome</keyword>
<keyword evidence="3" id="KW-0238">DNA-binding</keyword>
<comment type="caution">
    <text evidence="6">The sequence shown here is derived from an EMBL/GenBank/DDBJ whole genome shotgun (WGS) entry which is preliminary data.</text>
</comment>
<dbReference type="CDD" id="cd10017">
    <property type="entry name" value="B3_DNA"/>
    <property type="match status" value="1"/>
</dbReference>
<dbReference type="InterPro" id="IPR003340">
    <property type="entry name" value="B3_DNA-bd"/>
</dbReference>
<organism evidence="6 7">
    <name type="scientific">Hevea brasiliensis</name>
    <name type="common">Para rubber tree</name>
    <name type="synonym">Siphonia brasiliensis</name>
    <dbReference type="NCBI Taxonomy" id="3981"/>
    <lineage>
        <taxon>Eukaryota</taxon>
        <taxon>Viridiplantae</taxon>
        <taxon>Streptophyta</taxon>
        <taxon>Embryophyta</taxon>
        <taxon>Tracheophyta</taxon>
        <taxon>Spermatophyta</taxon>
        <taxon>Magnoliopsida</taxon>
        <taxon>eudicotyledons</taxon>
        <taxon>Gunneridae</taxon>
        <taxon>Pentapetalae</taxon>
        <taxon>rosids</taxon>
        <taxon>fabids</taxon>
        <taxon>Malpighiales</taxon>
        <taxon>Euphorbiaceae</taxon>
        <taxon>Crotonoideae</taxon>
        <taxon>Micrandreae</taxon>
        <taxon>Hevea</taxon>
    </lineage>
</organism>
<keyword evidence="4" id="KW-0804">Transcription</keyword>
<name>A0A6A6N603_HEVBR</name>
<accession>A0A6A6N603</accession>
<proteinExistence type="predicted"/>